<proteinExistence type="predicted"/>
<evidence type="ECO:0000313" key="2">
    <source>
        <dbReference type="Proteomes" id="UP000760494"/>
    </source>
</evidence>
<protein>
    <submittedName>
        <fullName evidence="1">Uncharacterized protein</fullName>
    </submittedName>
</protein>
<dbReference type="AlphaFoldDB" id="A0A9Q9RAE2"/>
<gene>
    <name evidence="1" type="ORF">C2S_13769</name>
</gene>
<sequence>MTTTSVPFYSTVHSVQGRKENPRPRSYILLLQPSHVAVVLQSPALLGNIPIVTPQTRHIDLLVTFGEKQSNIASNELLKCMAPHAWDTTIISAYYIQAELITFMRHVTDRIRVFAINPIDWCITEILVTENDKRRYCELNGHEAQPICIT</sequence>
<evidence type="ECO:0000313" key="1">
    <source>
        <dbReference type="EMBL" id="VTT58158.1"/>
    </source>
</evidence>
<name>A0A9Q9RAE2_FUSFU</name>
<accession>A0A9Q9RAE2</accession>
<reference evidence="1" key="1">
    <citation type="submission" date="2019-05" db="EMBL/GenBank/DDBJ databases">
        <authorList>
            <person name="Piombo E."/>
        </authorList>
    </citation>
    <scope>NUCLEOTIDE SEQUENCE</scope>
    <source>
        <strain evidence="1">C2S</strain>
    </source>
</reference>
<comment type="caution">
    <text evidence="1">The sequence shown here is derived from an EMBL/GenBank/DDBJ whole genome shotgun (WGS) entry which is preliminary data.</text>
</comment>
<dbReference type="Proteomes" id="UP000760494">
    <property type="component" value="Unassembled WGS sequence"/>
</dbReference>
<organism evidence="1 2">
    <name type="scientific">Fusarium fujikuroi</name>
    <name type="common">Bakanae and foot rot disease fungus</name>
    <name type="synonym">Gibberella fujikuroi</name>
    <dbReference type="NCBI Taxonomy" id="5127"/>
    <lineage>
        <taxon>Eukaryota</taxon>
        <taxon>Fungi</taxon>
        <taxon>Dikarya</taxon>
        <taxon>Ascomycota</taxon>
        <taxon>Pezizomycotina</taxon>
        <taxon>Sordariomycetes</taxon>
        <taxon>Hypocreomycetidae</taxon>
        <taxon>Hypocreales</taxon>
        <taxon>Nectriaceae</taxon>
        <taxon>Fusarium</taxon>
        <taxon>Fusarium fujikuroi species complex</taxon>
    </lineage>
</organism>
<dbReference type="EMBL" id="CABFJX010000016">
    <property type="protein sequence ID" value="VTT58158.1"/>
    <property type="molecule type" value="Genomic_DNA"/>
</dbReference>